<dbReference type="Gene3D" id="3.30.890.10">
    <property type="entry name" value="Methyl-cpg-binding Protein 2, Chain A"/>
    <property type="match status" value="1"/>
</dbReference>
<feature type="region of interest" description="Disordered" evidence="6">
    <location>
        <begin position="271"/>
        <end position="294"/>
    </location>
</feature>
<keyword evidence="4" id="KW-0804">Transcription</keyword>
<evidence type="ECO:0000256" key="4">
    <source>
        <dbReference type="ARBA" id="ARBA00023163"/>
    </source>
</evidence>
<dbReference type="AlphaFoldDB" id="B9FDX9"/>
<evidence type="ECO:0000256" key="5">
    <source>
        <dbReference type="ARBA" id="ARBA00023242"/>
    </source>
</evidence>
<dbReference type="GO" id="GO:0003677">
    <property type="term" value="F:DNA binding"/>
    <property type="evidence" value="ECO:0007669"/>
    <property type="project" value="UniProtKB-KW"/>
</dbReference>
<evidence type="ECO:0000313" key="8">
    <source>
        <dbReference type="EMBL" id="EEE60562.1"/>
    </source>
</evidence>
<evidence type="ECO:0000256" key="3">
    <source>
        <dbReference type="ARBA" id="ARBA00023125"/>
    </source>
</evidence>
<gene>
    <name evidence="8" type="ORF">OsJ_13924</name>
</gene>
<keyword evidence="3" id="KW-0238">DNA-binding</keyword>
<keyword evidence="2" id="KW-0805">Transcription regulation</keyword>
<dbReference type="Proteomes" id="UP000007752">
    <property type="component" value="Chromosome 4"/>
</dbReference>
<evidence type="ECO:0000256" key="2">
    <source>
        <dbReference type="ARBA" id="ARBA00023015"/>
    </source>
</evidence>
<feature type="region of interest" description="Disordered" evidence="6">
    <location>
        <begin position="1"/>
        <end position="27"/>
    </location>
</feature>
<evidence type="ECO:0000259" key="7">
    <source>
        <dbReference type="PROSITE" id="PS50982"/>
    </source>
</evidence>
<comment type="subcellular location">
    <subcellularLocation>
        <location evidence="1">Nucleus</location>
    </subcellularLocation>
</comment>
<dbReference type="InterPro" id="IPR016177">
    <property type="entry name" value="DNA-bd_dom_sf"/>
</dbReference>
<dbReference type="InterPro" id="IPR001739">
    <property type="entry name" value="Methyl_CpG_DNA-bd"/>
</dbReference>
<dbReference type="PROSITE" id="PS50982">
    <property type="entry name" value="MBD"/>
    <property type="match status" value="1"/>
</dbReference>
<organism evidence="8">
    <name type="scientific">Oryza sativa subsp. japonica</name>
    <name type="common">Rice</name>
    <dbReference type="NCBI Taxonomy" id="39947"/>
    <lineage>
        <taxon>Eukaryota</taxon>
        <taxon>Viridiplantae</taxon>
        <taxon>Streptophyta</taxon>
        <taxon>Embryophyta</taxon>
        <taxon>Tracheophyta</taxon>
        <taxon>Spermatophyta</taxon>
        <taxon>Magnoliopsida</taxon>
        <taxon>Liliopsida</taxon>
        <taxon>Poales</taxon>
        <taxon>Poaceae</taxon>
        <taxon>BOP clade</taxon>
        <taxon>Oryzoideae</taxon>
        <taxon>Oryzeae</taxon>
        <taxon>Oryzinae</taxon>
        <taxon>Oryza</taxon>
        <taxon>Oryza sativa</taxon>
    </lineage>
</organism>
<reference evidence="8" key="2">
    <citation type="submission" date="2008-12" db="EMBL/GenBank/DDBJ databases">
        <title>Improved gene annotation of the rice (Oryza sativa) genomes.</title>
        <authorList>
            <person name="Wang J."/>
            <person name="Li R."/>
            <person name="Fan W."/>
            <person name="Huang Q."/>
            <person name="Zhang J."/>
            <person name="Zhou Y."/>
            <person name="Hu Y."/>
            <person name="Zi S."/>
            <person name="Li J."/>
            <person name="Ni P."/>
            <person name="Zheng H."/>
            <person name="Zhang Y."/>
            <person name="Zhao M."/>
            <person name="Hao Q."/>
            <person name="McDermott J."/>
            <person name="Samudrala R."/>
            <person name="Kristiansen K."/>
            <person name="Wong G.K.-S."/>
        </authorList>
    </citation>
    <scope>NUCLEOTIDE SEQUENCE</scope>
</reference>
<sequence>MAGCSNGPVREVSTTDGAGDMRGEPHVDAGGVEHMAAPGEEAELLAVVHKLGEADRALERPMPGLHRPRCRRKYTAKHLHMKDLLTIVAMLAAHFQTLLEESLRLLLHILAILEFNPEGLPQGWVKEVVFRKTNTSRIRRDQHYTDPIKNYVFRTMRYSEKRISSKPSTLKRFSVVLCRAPSPILDLLVSSPWCGGVVVVLEVAIAGGRLGSCGFGGSASDGICGGFGYTVLEATLTVAVAGEDSDSDCSDKLHEPGQNKVNHVKTTLKGKEVMASTTVKRPRGRPPKRGKARK</sequence>
<protein>
    <recommendedName>
        <fullName evidence="7">MBD domain-containing protein</fullName>
    </recommendedName>
</protein>
<evidence type="ECO:0000256" key="1">
    <source>
        <dbReference type="ARBA" id="ARBA00004123"/>
    </source>
</evidence>
<dbReference type="PANTHER" id="PTHR34067">
    <property type="entry name" value="OS04G0193200 PROTEIN"/>
    <property type="match status" value="1"/>
</dbReference>
<dbReference type="GO" id="GO:0005634">
    <property type="term" value="C:nucleus"/>
    <property type="evidence" value="ECO:0007669"/>
    <property type="project" value="UniProtKB-SubCell"/>
</dbReference>
<name>B9FDX9_ORYSJ</name>
<feature type="domain" description="MBD" evidence="7">
    <location>
        <begin position="110"/>
        <end position="180"/>
    </location>
</feature>
<dbReference type="EMBL" id="CM000141">
    <property type="protein sequence ID" value="EEE60562.1"/>
    <property type="molecule type" value="Genomic_DNA"/>
</dbReference>
<reference evidence="8" key="1">
    <citation type="journal article" date="2005" name="PLoS Biol.">
        <title>The genomes of Oryza sativa: a history of duplications.</title>
        <authorList>
            <person name="Yu J."/>
            <person name="Wang J."/>
            <person name="Lin W."/>
            <person name="Li S."/>
            <person name="Li H."/>
            <person name="Zhou J."/>
            <person name="Ni P."/>
            <person name="Dong W."/>
            <person name="Hu S."/>
            <person name="Zeng C."/>
            <person name="Zhang J."/>
            <person name="Zhang Y."/>
            <person name="Li R."/>
            <person name="Xu Z."/>
            <person name="Li S."/>
            <person name="Li X."/>
            <person name="Zheng H."/>
            <person name="Cong L."/>
            <person name="Lin L."/>
            <person name="Yin J."/>
            <person name="Geng J."/>
            <person name="Li G."/>
            <person name="Shi J."/>
            <person name="Liu J."/>
            <person name="Lv H."/>
            <person name="Li J."/>
            <person name="Wang J."/>
            <person name="Deng Y."/>
            <person name="Ran L."/>
            <person name="Shi X."/>
            <person name="Wang X."/>
            <person name="Wu Q."/>
            <person name="Li C."/>
            <person name="Ren X."/>
            <person name="Wang J."/>
            <person name="Wang X."/>
            <person name="Li D."/>
            <person name="Liu D."/>
            <person name="Zhang X."/>
            <person name="Ji Z."/>
            <person name="Zhao W."/>
            <person name="Sun Y."/>
            <person name="Zhang Z."/>
            <person name="Bao J."/>
            <person name="Han Y."/>
            <person name="Dong L."/>
            <person name="Ji J."/>
            <person name="Chen P."/>
            <person name="Wu S."/>
            <person name="Liu J."/>
            <person name="Xiao Y."/>
            <person name="Bu D."/>
            <person name="Tan J."/>
            <person name="Yang L."/>
            <person name="Ye C."/>
            <person name="Zhang J."/>
            <person name="Xu J."/>
            <person name="Zhou Y."/>
            <person name="Yu Y."/>
            <person name="Zhang B."/>
            <person name="Zhuang S."/>
            <person name="Wei H."/>
            <person name="Liu B."/>
            <person name="Lei M."/>
            <person name="Yu H."/>
            <person name="Li Y."/>
            <person name="Xu H."/>
            <person name="Wei S."/>
            <person name="He X."/>
            <person name="Fang L."/>
            <person name="Zhang Z."/>
            <person name="Zhang Y."/>
            <person name="Huang X."/>
            <person name="Su Z."/>
            <person name="Tong W."/>
            <person name="Li J."/>
            <person name="Tong Z."/>
            <person name="Li S."/>
            <person name="Ye J."/>
            <person name="Wang L."/>
            <person name="Fang L."/>
            <person name="Lei T."/>
            <person name="Chen C."/>
            <person name="Chen H."/>
            <person name="Xu Z."/>
            <person name="Li H."/>
            <person name="Huang H."/>
            <person name="Zhang F."/>
            <person name="Xu H."/>
            <person name="Li N."/>
            <person name="Zhao C."/>
            <person name="Li S."/>
            <person name="Dong L."/>
            <person name="Huang Y."/>
            <person name="Li L."/>
            <person name="Xi Y."/>
            <person name="Qi Q."/>
            <person name="Li W."/>
            <person name="Zhang B."/>
            <person name="Hu W."/>
            <person name="Zhang Y."/>
            <person name="Tian X."/>
            <person name="Jiao Y."/>
            <person name="Liang X."/>
            <person name="Jin J."/>
            <person name="Gao L."/>
            <person name="Zheng W."/>
            <person name="Hao B."/>
            <person name="Liu S."/>
            <person name="Wang W."/>
            <person name="Yuan L."/>
            <person name="Cao M."/>
            <person name="McDermott J."/>
            <person name="Samudrala R."/>
            <person name="Wang J."/>
            <person name="Wong G.K."/>
            <person name="Yang H."/>
        </authorList>
    </citation>
    <scope>NUCLEOTIDE SEQUENCE [LARGE SCALE GENOMIC DNA]</scope>
</reference>
<accession>B9FDX9</accession>
<proteinExistence type="predicted"/>
<dbReference type="SUPFAM" id="SSF54171">
    <property type="entry name" value="DNA-binding domain"/>
    <property type="match status" value="1"/>
</dbReference>
<evidence type="ECO:0000256" key="6">
    <source>
        <dbReference type="SAM" id="MobiDB-lite"/>
    </source>
</evidence>
<dbReference type="PANTHER" id="PTHR34067:SF25">
    <property type="entry name" value="OS04G0193200 PROTEIN"/>
    <property type="match status" value="1"/>
</dbReference>
<feature type="compositionally biased region" description="Basic residues" evidence="6">
    <location>
        <begin position="280"/>
        <end position="294"/>
    </location>
</feature>
<dbReference type="InterPro" id="IPR038945">
    <property type="entry name" value="MBD13-like"/>
</dbReference>
<keyword evidence="5" id="KW-0539">Nucleus</keyword>